<dbReference type="Gene3D" id="3.30.1050.10">
    <property type="entry name" value="SCP2 sterol-binding domain"/>
    <property type="match status" value="2"/>
</dbReference>
<reference evidence="1" key="2">
    <citation type="submission" date="2021-04" db="EMBL/GenBank/DDBJ databases">
        <authorList>
            <person name="Dong X."/>
        </authorList>
    </citation>
    <scope>NUCLEOTIDE SEQUENCE</scope>
    <source>
        <strain evidence="1">ZWT</strain>
    </source>
</reference>
<comment type="caution">
    <text evidence="1">The sequence shown here is derived from an EMBL/GenBank/DDBJ whole genome shotgun (WGS) entry which is preliminary data.</text>
</comment>
<protein>
    <recommendedName>
        <fullName evidence="3">SCP2 domain-containing protein</fullName>
    </recommendedName>
</protein>
<evidence type="ECO:0000313" key="1">
    <source>
        <dbReference type="EMBL" id="MCM1991190.1"/>
    </source>
</evidence>
<organism evidence="1 2">
    <name type="scientific">Oceanirhabdus seepicola</name>
    <dbReference type="NCBI Taxonomy" id="2828781"/>
    <lineage>
        <taxon>Bacteria</taxon>
        <taxon>Bacillati</taxon>
        <taxon>Bacillota</taxon>
        <taxon>Clostridia</taxon>
        <taxon>Eubacteriales</taxon>
        <taxon>Clostridiaceae</taxon>
        <taxon>Oceanirhabdus</taxon>
    </lineage>
</organism>
<dbReference type="EMBL" id="JAGSOJ010000003">
    <property type="protein sequence ID" value="MCM1991190.1"/>
    <property type="molecule type" value="Genomic_DNA"/>
</dbReference>
<dbReference type="Proteomes" id="UP001056429">
    <property type="component" value="Unassembled WGS sequence"/>
</dbReference>
<dbReference type="SUPFAM" id="SSF55718">
    <property type="entry name" value="SCP-like"/>
    <property type="match status" value="2"/>
</dbReference>
<accession>A0A9J6P4X2</accession>
<evidence type="ECO:0008006" key="3">
    <source>
        <dbReference type="Google" id="ProtNLM"/>
    </source>
</evidence>
<dbReference type="AlphaFoldDB" id="A0A9J6P4X2"/>
<keyword evidence="2" id="KW-1185">Reference proteome</keyword>
<dbReference type="InterPro" id="IPR036527">
    <property type="entry name" value="SCP2_sterol-bd_dom_sf"/>
</dbReference>
<evidence type="ECO:0000313" key="2">
    <source>
        <dbReference type="Proteomes" id="UP001056429"/>
    </source>
</evidence>
<sequence>MTDQLTKANINLYAVLRNLEDLCELDNEMKELIKGKNISIQFSVKNGPKAFLSFKDDKCVFTRGKGKCNLKLYFKSPEHFNAMIDGNANPIPTKGFTKIKFLTNEFVTLTNKLSYYLKPTEELLEDNSYMKINTILSSYAAFFALCEIGNTDRIGKLNASRIPNGVIGVSVLNGGPSIKISVKNGHLEAQKGPVSSPRSSMIFADIETANAVLNGNIDSYTCIATGRLQMKGFIPMLDNLNKLLGQVPSYL</sequence>
<dbReference type="RefSeq" id="WP_250860298.1">
    <property type="nucleotide sequence ID" value="NZ_JAGSOJ010000003.1"/>
</dbReference>
<reference evidence="1" key="1">
    <citation type="journal article" date="2021" name="mSystems">
        <title>Bacteria and Archaea Synergistically Convert Glycine Betaine to Biogenic Methane in the Formosa Cold Seep of the South China Sea.</title>
        <authorList>
            <person name="Li L."/>
            <person name="Zhang W."/>
            <person name="Zhang S."/>
            <person name="Song L."/>
            <person name="Sun Q."/>
            <person name="Zhang H."/>
            <person name="Xiang H."/>
            <person name="Dong X."/>
        </authorList>
    </citation>
    <scope>NUCLEOTIDE SEQUENCE</scope>
    <source>
        <strain evidence="1">ZWT</strain>
    </source>
</reference>
<gene>
    <name evidence="1" type="ORF">KDK92_15760</name>
</gene>
<proteinExistence type="predicted"/>
<name>A0A9J6P4X2_9CLOT</name>